<dbReference type="EMBL" id="JAOVZB010000005">
    <property type="protein sequence ID" value="MCV2403637.1"/>
    <property type="molecule type" value="Genomic_DNA"/>
</dbReference>
<dbReference type="PANTHER" id="PTHR42941">
    <property type="entry name" value="SLL1037 PROTEIN"/>
    <property type="match status" value="1"/>
</dbReference>
<dbReference type="CDD" id="cd13520">
    <property type="entry name" value="PBP2_TAXI_TRAP"/>
    <property type="match status" value="1"/>
</dbReference>
<dbReference type="NCBIfam" id="TIGR02122">
    <property type="entry name" value="TRAP_TAXI"/>
    <property type="match status" value="1"/>
</dbReference>
<dbReference type="RefSeq" id="WP_263531014.1">
    <property type="nucleotide sequence ID" value="NZ_JAOVZB010000005.1"/>
</dbReference>
<keyword evidence="2" id="KW-1185">Reference proteome</keyword>
<sequence>MNSFIKTTAVWLIAILTANSYAEELKLGTAREGGSYFSMGNTIAELVEKYSREDTSILTVTTAGSEQNLHLLSSENIDLALTNTDLATLAIAGKGPYRGHQVDVQAIATLHPSVLHIVVLKDSKIHTINDFKGKKVAVGPSGGGTLDLLNFLFSLHDISLRYMSPRYLSYASGLSQLKDGWVDIAFLSSGYPADAMPEKLEEQGMRLIPLTQETFTKMQEKQHPAYKVMTIPKNVYQTSSDIPTIGINNVLVTTEETSPEAVEDILHSIFDHFYEFTQRNKHAAQISLKESLELTMPLHEGAKQYFDKLGIKAE</sequence>
<dbReference type="Pfam" id="PF16868">
    <property type="entry name" value="NMT1_3"/>
    <property type="match status" value="1"/>
</dbReference>
<accession>A0ABT2YUR1</accession>
<protein>
    <submittedName>
        <fullName evidence="1">TAXI family TRAP transporter solute-binding subunit</fullName>
    </submittedName>
</protein>
<dbReference type="InterPro" id="IPR011852">
    <property type="entry name" value="TRAP_TAXI"/>
</dbReference>
<dbReference type="Proteomes" id="UP001209713">
    <property type="component" value="Unassembled WGS sequence"/>
</dbReference>
<reference evidence="1 2" key="1">
    <citation type="submission" date="2022-10" db="EMBL/GenBank/DDBJ databases">
        <title>Marinomonas transparenta sp. nov. and Marinomonas sargassi sp. nov., isolated from marine alga (Sargassum natans (L.) Gaillon).</title>
        <authorList>
            <person name="Wang Y."/>
        </authorList>
    </citation>
    <scope>NUCLEOTIDE SEQUENCE [LARGE SCALE GENOMIC DNA]</scope>
    <source>
        <strain evidence="1 2">C2222</strain>
    </source>
</reference>
<evidence type="ECO:0000313" key="1">
    <source>
        <dbReference type="EMBL" id="MCV2403637.1"/>
    </source>
</evidence>
<gene>
    <name evidence="1" type="ORF">OFY17_12215</name>
</gene>
<comment type="caution">
    <text evidence="1">The sequence shown here is derived from an EMBL/GenBank/DDBJ whole genome shotgun (WGS) entry which is preliminary data.</text>
</comment>
<dbReference type="SUPFAM" id="SSF53850">
    <property type="entry name" value="Periplasmic binding protein-like II"/>
    <property type="match status" value="1"/>
</dbReference>
<dbReference type="PANTHER" id="PTHR42941:SF1">
    <property type="entry name" value="SLL1037 PROTEIN"/>
    <property type="match status" value="1"/>
</dbReference>
<proteinExistence type="predicted"/>
<name>A0ABT2YUR1_9GAMM</name>
<dbReference type="Gene3D" id="3.40.190.10">
    <property type="entry name" value="Periplasmic binding protein-like II"/>
    <property type="match status" value="2"/>
</dbReference>
<organism evidence="1 2">
    <name type="scientific">Marinomonas sargassi</name>
    <dbReference type="NCBI Taxonomy" id="2984494"/>
    <lineage>
        <taxon>Bacteria</taxon>
        <taxon>Pseudomonadati</taxon>
        <taxon>Pseudomonadota</taxon>
        <taxon>Gammaproteobacteria</taxon>
        <taxon>Oceanospirillales</taxon>
        <taxon>Oceanospirillaceae</taxon>
        <taxon>Marinomonas</taxon>
    </lineage>
</organism>
<evidence type="ECO:0000313" key="2">
    <source>
        <dbReference type="Proteomes" id="UP001209713"/>
    </source>
</evidence>